<dbReference type="InterPro" id="IPR036779">
    <property type="entry name" value="LysM_dom_sf"/>
</dbReference>
<sequence length="146" mass="15398">MVVWSFVKDAGTSLFGGKADAADAPKEDALLQEVKSLGLDTTGMDIKVDTAGKVVVTGNAVSQEMKEKVILAVGNVAGVGEVQDDMPDAGPAPVFHEVKKGDTLSAISKATLGSANRYNEIFEANRPMLSHPDKIYPGQMLRIPQA</sequence>
<dbReference type="EMBL" id="FOCO01000005">
    <property type="protein sequence ID" value="SEM96111.1"/>
    <property type="molecule type" value="Genomic_DNA"/>
</dbReference>
<dbReference type="SUPFAM" id="SSF54106">
    <property type="entry name" value="LysM domain"/>
    <property type="match status" value="1"/>
</dbReference>
<reference evidence="6 7" key="1">
    <citation type="submission" date="2016-10" db="EMBL/GenBank/DDBJ databases">
        <authorList>
            <person name="de Groot N.N."/>
        </authorList>
    </citation>
    <scope>NUCLEOTIDE SEQUENCE [LARGE SCALE GENOMIC DNA]</scope>
    <source>
        <strain evidence="6 7">CGMCC 1.10836</strain>
    </source>
</reference>
<gene>
    <name evidence="6" type="ORF">SAMN05216227_100564</name>
</gene>
<dbReference type="STRING" id="1077947.SAMN05216227_100564"/>
<keyword evidence="7" id="KW-1185">Reference proteome</keyword>
<dbReference type="NCBIfam" id="NF008399">
    <property type="entry name" value="PRK11198.1"/>
    <property type="match status" value="1"/>
</dbReference>
<dbReference type="OrthoDB" id="370541at2"/>
<dbReference type="InterPro" id="IPR018392">
    <property type="entry name" value="LysM"/>
</dbReference>
<name>A0A1H8CLG0_9RHOB</name>
<evidence type="ECO:0000313" key="7">
    <source>
        <dbReference type="Proteomes" id="UP000183002"/>
    </source>
</evidence>
<dbReference type="SMART" id="SM00257">
    <property type="entry name" value="LysM"/>
    <property type="match status" value="1"/>
</dbReference>
<dbReference type="CDD" id="cd00118">
    <property type="entry name" value="LysM"/>
    <property type="match status" value="1"/>
</dbReference>
<dbReference type="InterPro" id="IPR007055">
    <property type="entry name" value="BON_dom"/>
</dbReference>
<dbReference type="AlphaFoldDB" id="A0A1H8CLG0"/>
<dbReference type="Proteomes" id="UP000183002">
    <property type="component" value="Unassembled WGS sequence"/>
</dbReference>
<evidence type="ECO:0000313" key="6">
    <source>
        <dbReference type="EMBL" id="SEM96111.1"/>
    </source>
</evidence>
<keyword evidence="2" id="KW-0963">Cytoplasm</keyword>
<dbReference type="RefSeq" id="WP_050519516.1">
    <property type="nucleotide sequence ID" value="NZ_FOCO01000005.1"/>
</dbReference>
<proteinExistence type="predicted"/>
<comment type="subcellular location">
    <subcellularLocation>
        <location evidence="1">Cytoplasm</location>
    </subcellularLocation>
</comment>
<feature type="domain" description="BON" evidence="4">
    <location>
        <begin position="19"/>
        <end position="90"/>
    </location>
</feature>
<dbReference type="PANTHER" id="PTHR34700">
    <property type="entry name" value="POTASSIUM BINDING PROTEIN KBP"/>
    <property type="match status" value="1"/>
</dbReference>
<dbReference type="Pfam" id="PF01476">
    <property type="entry name" value="LysM"/>
    <property type="match status" value="1"/>
</dbReference>
<evidence type="ECO:0000256" key="1">
    <source>
        <dbReference type="ARBA" id="ARBA00004496"/>
    </source>
</evidence>
<organism evidence="6 7">
    <name type="scientific">Pseudorhodobacter antarcticus</name>
    <dbReference type="NCBI Taxonomy" id="1077947"/>
    <lineage>
        <taxon>Bacteria</taxon>
        <taxon>Pseudomonadati</taxon>
        <taxon>Pseudomonadota</taxon>
        <taxon>Alphaproteobacteria</taxon>
        <taxon>Rhodobacterales</taxon>
        <taxon>Paracoccaceae</taxon>
        <taxon>Pseudorhodobacter</taxon>
    </lineage>
</organism>
<dbReference type="Pfam" id="PF04972">
    <property type="entry name" value="BON"/>
    <property type="match status" value="1"/>
</dbReference>
<accession>A0A1H8CLG0</accession>
<dbReference type="PROSITE" id="PS50914">
    <property type="entry name" value="BON"/>
    <property type="match status" value="1"/>
</dbReference>
<evidence type="ECO:0000259" key="5">
    <source>
        <dbReference type="PROSITE" id="PS51782"/>
    </source>
</evidence>
<dbReference type="PANTHER" id="PTHR34700:SF8">
    <property type="entry name" value="POTASSIUM BINDING PROTEIN KBP"/>
    <property type="match status" value="1"/>
</dbReference>
<dbReference type="GO" id="GO:0005737">
    <property type="term" value="C:cytoplasm"/>
    <property type="evidence" value="ECO:0007669"/>
    <property type="project" value="UniProtKB-SubCell"/>
</dbReference>
<dbReference type="FunFam" id="3.10.350.10:FF:000001">
    <property type="entry name" value="Peptidoglycan-binding protein LysM"/>
    <property type="match status" value="1"/>
</dbReference>
<protein>
    <recommendedName>
        <fullName evidence="3">Potassium binding protein Kbp</fullName>
    </recommendedName>
</protein>
<evidence type="ECO:0000256" key="2">
    <source>
        <dbReference type="ARBA" id="ARBA00022490"/>
    </source>
</evidence>
<evidence type="ECO:0000256" key="3">
    <source>
        <dbReference type="ARBA" id="ARBA00072219"/>
    </source>
</evidence>
<dbReference type="Gene3D" id="3.10.350.10">
    <property type="entry name" value="LysM domain"/>
    <property type="match status" value="1"/>
</dbReference>
<dbReference type="InterPro" id="IPR052196">
    <property type="entry name" value="Bact_Kbp"/>
</dbReference>
<dbReference type="PROSITE" id="PS51782">
    <property type="entry name" value="LYSM"/>
    <property type="match status" value="1"/>
</dbReference>
<evidence type="ECO:0000259" key="4">
    <source>
        <dbReference type="PROSITE" id="PS50914"/>
    </source>
</evidence>
<feature type="domain" description="LysM" evidence="5">
    <location>
        <begin position="94"/>
        <end position="143"/>
    </location>
</feature>